<dbReference type="EMBL" id="CP132972">
    <property type="protein sequence ID" value="XBW06991.1"/>
    <property type="molecule type" value="Genomic_DNA"/>
</dbReference>
<reference evidence="1" key="1">
    <citation type="submission" date="2023-08" db="EMBL/GenBank/DDBJ databases">
        <title>The novel hydrolase IpcH responsible for the initial isoprocarb degradation step in Rhodococcus sp. D-6.</title>
        <authorList>
            <person name="Zhu Q."/>
        </authorList>
    </citation>
    <scope>NUCLEOTIDE SEQUENCE</scope>
    <source>
        <strain evidence="1">D-6</strain>
        <plasmid evidence="1">p2-D-6</plasmid>
    </source>
</reference>
<geneLocation type="plasmid" evidence="1">
    <name>p2-D-6</name>
</geneLocation>
<proteinExistence type="predicted"/>
<organism evidence="1">
    <name type="scientific">Rhodococcus sp. D-6</name>
    <dbReference type="NCBI Taxonomy" id="1387842"/>
    <lineage>
        <taxon>Bacteria</taxon>
        <taxon>Bacillati</taxon>
        <taxon>Actinomycetota</taxon>
        <taxon>Actinomycetes</taxon>
        <taxon>Mycobacteriales</taxon>
        <taxon>Nocardiaceae</taxon>
        <taxon>Rhodococcus</taxon>
    </lineage>
</organism>
<protein>
    <submittedName>
        <fullName evidence="1">Uncharacterized protein</fullName>
    </submittedName>
</protein>
<keyword evidence="1" id="KW-0614">Plasmid</keyword>
<name>A0AAU7V452_9NOCA</name>
<dbReference type="KEGG" id="rhox:RBB84_25115"/>
<accession>A0AAU7V452</accession>
<gene>
    <name evidence="1" type="ORF">RBB84_25115</name>
</gene>
<dbReference type="RefSeq" id="WP_350247761.1">
    <property type="nucleotide sequence ID" value="NZ_CP132972.1"/>
</dbReference>
<sequence>MLPTVEQARVAWKSFPRWRVDARVQQHSPSLRGGDVRVQVAAAVESARSMYFLSMRARKAVMAAGSVRDGP</sequence>
<dbReference type="AlphaFoldDB" id="A0AAU7V452"/>
<evidence type="ECO:0000313" key="1">
    <source>
        <dbReference type="EMBL" id="XBW06991.1"/>
    </source>
</evidence>